<comment type="caution">
    <text evidence="1">The sequence shown here is derived from an EMBL/GenBank/DDBJ whole genome shotgun (WGS) entry which is preliminary data.</text>
</comment>
<dbReference type="EMBL" id="JASXSV010000008">
    <property type="protein sequence ID" value="MDP0588861.1"/>
    <property type="molecule type" value="Genomic_DNA"/>
</dbReference>
<protein>
    <submittedName>
        <fullName evidence="1">Uncharacterized protein</fullName>
    </submittedName>
</protein>
<reference evidence="1 2" key="1">
    <citation type="journal article" date="2023" name="bioRxiv">
        <title>An intranuclear bacterial parasite of deep-sea mussels expresses apoptosis inhibitors acquired from its host.</title>
        <authorList>
            <person name="Gonzalez Porras M.A."/>
            <person name="Assie A."/>
            <person name="Tietjen M."/>
            <person name="Violette M."/>
            <person name="Kleiner M."/>
            <person name="Gruber-Vodicka H."/>
            <person name="Dubilier N."/>
            <person name="Leisch N."/>
        </authorList>
    </citation>
    <scope>NUCLEOTIDE SEQUENCE [LARGE SCALE GENOMIC DNA]</scope>
    <source>
        <strain evidence="1">IAP13</strain>
    </source>
</reference>
<dbReference type="AlphaFoldDB" id="A0AA90NY07"/>
<accession>A0AA90NY07</accession>
<name>A0AA90NY07_9GAMM</name>
<keyword evidence="2" id="KW-1185">Reference proteome</keyword>
<dbReference type="Proteomes" id="UP001178148">
    <property type="component" value="Unassembled WGS sequence"/>
</dbReference>
<evidence type="ECO:0000313" key="2">
    <source>
        <dbReference type="Proteomes" id="UP001178148"/>
    </source>
</evidence>
<organism evidence="1 2">
    <name type="scientific">Candidatus Endonucleibacter bathymodioli</name>
    <dbReference type="NCBI Taxonomy" id="539814"/>
    <lineage>
        <taxon>Bacteria</taxon>
        <taxon>Pseudomonadati</taxon>
        <taxon>Pseudomonadota</taxon>
        <taxon>Gammaproteobacteria</taxon>
        <taxon>Oceanospirillales</taxon>
        <taxon>Endozoicomonadaceae</taxon>
        <taxon>Candidatus Endonucleibacter</taxon>
    </lineage>
</organism>
<sequence>MIFIYKYDLAKLVFSFVICLCLIGGHCHGVGRDEVYHELLAVVHDINKSLPSHAIVLHGSLAWEYIMADAHDSRIVLQDIKINDLDFFVDGTCFEEVIEMLRSCMSQLSFETRIIEYNNITWCFCYYVTGSGRVVRVADFVKLDNWFSSQDVFLIKGKKFNLSIASANWILAYEQRWLNNLEPTIRGYIDVIREEGNKWLALSGNSDPIYSIYKAFSKFDEHIAKFEEIDFFNKMPFTSNIDAQLISAKNILDNIIIDTNTFLSDSFGIVKDKKGKYGGKPSSLDHRNKKMDDAYTGKAKKTVWNIDASKSRKNIITNRKIKKKQGDSQRMIEPSDISMLSADLECKMFVSGKSRGVSGKGMSTKKRGKNILNQGSCNRGKYISKDVDGGLDDVLDVSKGLDALSISENEDTCYDSGDANPFTPSFSKQKFYKKGSSTTVNSYRNCEEYFTVTYAKIRNLVLLSILILYFGHGLSADAIINTAAIIMVDASELMFAMLSFTLNPESNWVLTLPAVYTFIQFKYKKQMRGKVSAASFGVLMSAYSSIYAYKFITSDYNKVELCPLPSWMSKIKHIPKYTYADPDTHKISSRRSSIFTPDQWITPDKLTCNNLVALDKALKSAQVEESKISECLESCGLIDDAGVSSMCYVNDWSRYQSNVHIFNLRSEYCLDRDLCVSFKPVVGTMGSHRIAGYETCCIEYGAECISPTGFLADGITKVDDVSMRLGGLGNGEYALRMFTIDGGIGSWGPEIANFPVEDMNIMLEGISATGMYSVQNIDTGMVSAIICSVNNKVMVSSFFDL</sequence>
<proteinExistence type="predicted"/>
<gene>
    <name evidence="1" type="ORF">QS748_06585</name>
</gene>
<evidence type="ECO:0000313" key="1">
    <source>
        <dbReference type="EMBL" id="MDP0588861.1"/>
    </source>
</evidence>